<organism evidence="1 2">
    <name type="scientific">Trypanosoma rangeli</name>
    <dbReference type="NCBI Taxonomy" id="5698"/>
    <lineage>
        <taxon>Eukaryota</taxon>
        <taxon>Discoba</taxon>
        <taxon>Euglenozoa</taxon>
        <taxon>Kinetoplastea</taxon>
        <taxon>Metakinetoplastina</taxon>
        <taxon>Trypanosomatida</taxon>
        <taxon>Trypanosomatidae</taxon>
        <taxon>Trypanosoma</taxon>
        <taxon>Herpetosoma</taxon>
    </lineage>
</organism>
<evidence type="ECO:0000313" key="1">
    <source>
        <dbReference type="EMBL" id="RNF07653.1"/>
    </source>
</evidence>
<sequence>MADTRLSLTDAVTQFFGLQEGSCVYGPCTDRSLRRLILLLLFVCMDAWTHTMCVSQAPDELPRHGRVDLHGWEMLCLFQLWRASRWQGGIAAELPQLSSHAGGSTDGSSCFVDVRRVFGSTHWRLYGQCRVAG</sequence>
<comment type="caution">
    <text evidence="1">The sequence shown here is derived from an EMBL/GenBank/DDBJ whole genome shotgun (WGS) entry which is preliminary data.</text>
</comment>
<keyword evidence="2" id="KW-1185">Reference proteome</keyword>
<dbReference type="EMBL" id="MKGL01000082">
    <property type="protein sequence ID" value="RNF07653.1"/>
    <property type="molecule type" value="Genomic_DNA"/>
</dbReference>
<protein>
    <submittedName>
        <fullName evidence="1">Uncharacterized protein</fullName>
    </submittedName>
</protein>
<dbReference type="GeneID" id="40327183"/>
<proteinExistence type="predicted"/>
<reference evidence="1 2" key="1">
    <citation type="journal article" date="2018" name="BMC Genomics">
        <title>Genomic comparison of Trypanosoma conorhini and Trypanosoma rangeli to Trypanosoma cruzi strains of high and low virulence.</title>
        <authorList>
            <person name="Bradwell K.R."/>
            <person name="Koparde V.N."/>
            <person name="Matveyev A.V."/>
            <person name="Serrano M.G."/>
            <person name="Alves J.M."/>
            <person name="Parikh H."/>
            <person name="Huang B."/>
            <person name="Lee V."/>
            <person name="Espinosa-Alvarez O."/>
            <person name="Ortiz P.A."/>
            <person name="Costa-Martins A.G."/>
            <person name="Teixeira M.M."/>
            <person name="Buck G.A."/>
        </authorList>
    </citation>
    <scope>NUCLEOTIDE SEQUENCE [LARGE SCALE GENOMIC DNA]</scope>
    <source>
        <strain evidence="1 2">AM80</strain>
    </source>
</reference>
<dbReference type="RefSeq" id="XP_029239956.1">
    <property type="nucleotide sequence ID" value="XM_029380227.1"/>
</dbReference>
<dbReference type="AlphaFoldDB" id="A0A3R7MT10"/>
<gene>
    <name evidence="1" type="ORF">TraAM80_03250</name>
</gene>
<dbReference type="Proteomes" id="UP000283634">
    <property type="component" value="Unassembled WGS sequence"/>
</dbReference>
<accession>A0A3R7MT10</accession>
<evidence type="ECO:0000313" key="2">
    <source>
        <dbReference type="Proteomes" id="UP000283634"/>
    </source>
</evidence>
<name>A0A3R7MT10_TRYRA</name>